<organism evidence="1 2">
    <name type="scientific">Pseudozobellia thermophila</name>
    <dbReference type="NCBI Taxonomy" id="192903"/>
    <lineage>
        <taxon>Bacteria</taxon>
        <taxon>Pseudomonadati</taxon>
        <taxon>Bacteroidota</taxon>
        <taxon>Flavobacteriia</taxon>
        <taxon>Flavobacteriales</taxon>
        <taxon>Flavobacteriaceae</taxon>
        <taxon>Pseudozobellia</taxon>
    </lineage>
</organism>
<dbReference type="AlphaFoldDB" id="A0A1M6M6Y2"/>
<evidence type="ECO:0000313" key="1">
    <source>
        <dbReference type="EMBL" id="SHJ79266.1"/>
    </source>
</evidence>
<sequence>MTTKYNRLFSLSLLHEYFKDGINRALALKPDANTKRILGNGKMLFKSLGNNAVVLFKADSDRTSPFIDLGPDIVFRFYLTTEGSDAFFNITKLDTANNYVVGNKLYFTNNPAQASADPESPEVLTHTLLDRAFTKLFTYSFSLGTTHTKTKFKMADSEGNLVSVGKDAAGNDLPTILNLTRDDSKQFHQQVDVRNKVSGVYTITITNDSGATILREETVLIDDQSTGQGILGIVDIKYNTATGHMYGATEYYRLRFERKTAFWKYLVVNKTKSLNLSDPTTNLSIEDSPSGGGPPYANVDFNLEGTEPHTSIKVKGYDTVVFKSSDKIPSFEEPKLNVKLVLKPSDQVMVEHLSNPPANTVEKENGGDIEKEIFVFI</sequence>
<dbReference type="STRING" id="192903.SAMN04488513_10919"/>
<keyword evidence="2" id="KW-1185">Reference proteome</keyword>
<dbReference type="EMBL" id="FQYU01000009">
    <property type="protein sequence ID" value="SHJ79266.1"/>
    <property type="molecule type" value="Genomic_DNA"/>
</dbReference>
<proteinExistence type="predicted"/>
<dbReference type="OrthoDB" id="1322060at2"/>
<protein>
    <submittedName>
        <fullName evidence="1">Uncharacterized protein</fullName>
    </submittedName>
</protein>
<accession>A0A1M6M6Y2</accession>
<evidence type="ECO:0000313" key="2">
    <source>
        <dbReference type="Proteomes" id="UP000184543"/>
    </source>
</evidence>
<gene>
    <name evidence="1" type="ORF">SAMN04488513_10919</name>
</gene>
<dbReference type="RefSeq" id="WP_072995092.1">
    <property type="nucleotide sequence ID" value="NZ_FQYU01000009.1"/>
</dbReference>
<reference evidence="2" key="1">
    <citation type="submission" date="2016-11" db="EMBL/GenBank/DDBJ databases">
        <authorList>
            <person name="Varghese N."/>
            <person name="Submissions S."/>
        </authorList>
    </citation>
    <scope>NUCLEOTIDE SEQUENCE [LARGE SCALE GENOMIC DNA]</scope>
    <source>
        <strain evidence="2">DSM 19858</strain>
    </source>
</reference>
<name>A0A1M6M6Y2_9FLAO</name>
<dbReference type="Proteomes" id="UP000184543">
    <property type="component" value="Unassembled WGS sequence"/>
</dbReference>